<keyword evidence="2" id="KW-1185">Reference proteome</keyword>
<gene>
    <name evidence="1" type="ORF">FHU38_001385</name>
</gene>
<comment type="caution">
    <text evidence="1">The sequence shown here is derived from an EMBL/GenBank/DDBJ whole genome shotgun (WGS) entry which is preliminary data.</text>
</comment>
<proteinExistence type="predicted"/>
<evidence type="ECO:0000313" key="1">
    <source>
        <dbReference type="EMBL" id="NIJ11041.1"/>
    </source>
</evidence>
<name>A0A7X5UN27_9PSEU</name>
<reference evidence="1 2" key="1">
    <citation type="submission" date="2020-03" db="EMBL/GenBank/DDBJ databases">
        <title>Sequencing the genomes of 1000 actinobacteria strains.</title>
        <authorList>
            <person name="Klenk H.-P."/>
        </authorList>
    </citation>
    <scope>NUCLEOTIDE SEQUENCE [LARGE SCALE GENOMIC DNA]</scope>
    <source>
        <strain evidence="1 2">DSM 45685</strain>
    </source>
</reference>
<accession>A0A7X5UN27</accession>
<dbReference type="RefSeq" id="WP_208415579.1">
    <property type="nucleotide sequence ID" value="NZ_JAAOYM010000001.1"/>
</dbReference>
<dbReference type="Proteomes" id="UP000545493">
    <property type="component" value="Unassembled WGS sequence"/>
</dbReference>
<sequence>MNTATVVTDPERQFVGCVLWMPHTTARAVLSGMRATDMADPMCSHVLQLVIEVVAAGHAPEPVTIYAHATTTGHAPGEEGRHRLSRWLADTYGHTVQLPDTAWHLKTVVLEAAWRRALTEHAQRLLHAIDHSPTDILATLADTTGPADDLWARYRAALAPTTPKEVAA</sequence>
<evidence type="ECO:0000313" key="2">
    <source>
        <dbReference type="Proteomes" id="UP000545493"/>
    </source>
</evidence>
<dbReference type="InterPro" id="IPR016136">
    <property type="entry name" value="DNA_helicase_N/primase_C"/>
</dbReference>
<protein>
    <submittedName>
        <fullName evidence="1">Uncharacterized protein</fullName>
    </submittedName>
</protein>
<dbReference type="EMBL" id="JAAOYM010000001">
    <property type="protein sequence ID" value="NIJ11041.1"/>
    <property type="molecule type" value="Genomic_DNA"/>
</dbReference>
<organism evidence="1 2">
    <name type="scientific">Saccharomonospora amisosensis</name>
    <dbReference type="NCBI Taxonomy" id="1128677"/>
    <lineage>
        <taxon>Bacteria</taxon>
        <taxon>Bacillati</taxon>
        <taxon>Actinomycetota</taxon>
        <taxon>Actinomycetes</taxon>
        <taxon>Pseudonocardiales</taxon>
        <taxon>Pseudonocardiaceae</taxon>
        <taxon>Saccharomonospora</taxon>
    </lineage>
</organism>
<dbReference type="AlphaFoldDB" id="A0A7X5UN27"/>
<dbReference type="Gene3D" id="1.10.860.10">
    <property type="entry name" value="DNAb Helicase, Chain A"/>
    <property type="match status" value="1"/>
</dbReference>